<evidence type="ECO:0000313" key="2">
    <source>
        <dbReference type="Proteomes" id="UP001057279"/>
    </source>
</evidence>
<reference evidence="1" key="1">
    <citation type="submission" date="2022-03" db="EMBL/GenBank/DDBJ databases">
        <title>Genomic analyses of argali, domestic sheep and their hybrids provide insights into chromosomal evolution, heterosis and genetic basis of agronomic traits.</title>
        <authorList>
            <person name="Li M."/>
        </authorList>
    </citation>
    <scope>NUCLEOTIDE SEQUENCE</scope>
    <source>
        <strain evidence="1">F1 hybrid</strain>
    </source>
</reference>
<name>A0ACB9VKU8_9CETA</name>
<gene>
    <name evidence="1" type="ORF">MJG53_001381</name>
</gene>
<accession>A0ACB9VKU8</accession>
<dbReference type="Proteomes" id="UP001057279">
    <property type="component" value="Linkage Group LG01"/>
</dbReference>
<sequence>MSGSQLEQAISALIDLFHKHSGPDDTIEKEALLQLLKDNFPNFLGACEKRGRHYLSNIFEKKDKNKDQKIDFSEFLSLLADIASDYHNHSHGAELCSGGNHRFSSTRRLDLLSCGLGSLGCALVPMHALVCFRLPLDLLSGKAKMKTQFPVNQNDATLTRGKGTAQVVRESESASTSADDSAELFQVGRGEALAVVQLPLSSLWWWIFVAMLSFSLVVVSATMRSIMLSWTQLEQPSGIILDYEIRYYEKEHNKFNSSMARSQTNTIRISDLGPGMPLLHCPIPDLTAFTTVDDWLTAIKMVQYRDSFLTAGFTSLQLVTQMTSEDLLRIGDTLAGHQKMVLNSILSVRVQMSQSPMATT</sequence>
<protein>
    <submittedName>
        <fullName evidence="1">Uncharacterized protein</fullName>
    </submittedName>
</protein>
<evidence type="ECO:0000313" key="1">
    <source>
        <dbReference type="EMBL" id="KAI4590332.1"/>
    </source>
</evidence>
<comment type="caution">
    <text evidence="1">The sequence shown here is derived from an EMBL/GenBank/DDBJ whole genome shotgun (WGS) entry which is preliminary data.</text>
</comment>
<dbReference type="EMBL" id="CM043026">
    <property type="protein sequence ID" value="KAI4590332.1"/>
    <property type="molecule type" value="Genomic_DNA"/>
</dbReference>
<proteinExistence type="predicted"/>
<organism evidence="1 2">
    <name type="scientific">Ovis ammon polii x Ovis aries</name>
    <dbReference type="NCBI Taxonomy" id="2918886"/>
    <lineage>
        <taxon>Eukaryota</taxon>
        <taxon>Metazoa</taxon>
        <taxon>Chordata</taxon>
        <taxon>Craniata</taxon>
        <taxon>Vertebrata</taxon>
        <taxon>Euteleostomi</taxon>
        <taxon>Mammalia</taxon>
        <taxon>Eutheria</taxon>
        <taxon>Laurasiatheria</taxon>
        <taxon>Artiodactyla</taxon>
        <taxon>Ruminantia</taxon>
        <taxon>Pecora</taxon>
        <taxon>Bovidae</taxon>
        <taxon>Caprinae</taxon>
        <taxon>Ovis</taxon>
    </lineage>
</organism>
<keyword evidence="2" id="KW-1185">Reference proteome</keyword>